<comment type="similarity">
    <text evidence="2 11">Belongs to the 'phage' integrase family. XerD subfamily.</text>
</comment>
<name>A0A2V1K7M0_9ACTO</name>
<evidence type="ECO:0000256" key="3">
    <source>
        <dbReference type="ARBA" id="ARBA00015810"/>
    </source>
</evidence>
<dbReference type="InterPro" id="IPR002104">
    <property type="entry name" value="Integrase_catalytic"/>
</dbReference>
<keyword evidence="7 11" id="KW-0229">DNA integration</keyword>
<feature type="active site" description="O-(3'-phospho-DNA)-tyrosine intermediate" evidence="11">
    <location>
        <position position="288"/>
    </location>
</feature>
<dbReference type="InterPro" id="IPR023009">
    <property type="entry name" value="Tyrosine_recombinase_XerC/XerD"/>
</dbReference>
<dbReference type="GO" id="GO:0009037">
    <property type="term" value="F:tyrosine-based site-specific recombinase activity"/>
    <property type="evidence" value="ECO:0007669"/>
    <property type="project" value="UniProtKB-UniRule"/>
</dbReference>
<dbReference type="InterPro" id="IPR011932">
    <property type="entry name" value="Recomb_XerD"/>
</dbReference>
<evidence type="ECO:0000256" key="1">
    <source>
        <dbReference type="ARBA" id="ARBA00004496"/>
    </source>
</evidence>
<dbReference type="GO" id="GO:0006313">
    <property type="term" value="P:DNA transposition"/>
    <property type="evidence" value="ECO:0007669"/>
    <property type="project" value="UniProtKB-UniRule"/>
</dbReference>
<evidence type="ECO:0000256" key="5">
    <source>
        <dbReference type="ARBA" id="ARBA00022618"/>
    </source>
</evidence>
<protein>
    <recommendedName>
        <fullName evidence="3 11">Tyrosine recombinase XerD</fullName>
    </recommendedName>
</protein>
<dbReference type="SUPFAM" id="SSF56349">
    <property type="entry name" value="DNA breaking-rejoining enzymes"/>
    <property type="match status" value="1"/>
</dbReference>
<evidence type="ECO:0000256" key="9">
    <source>
        <dbReference type="ARBA" id="ARBA00023172"/>
    </source>
</evidence>
<feature type="domain" description="Core-binding (CB)" evidence="13">
    <location>
        <begin position="11"/>
        <end position="95"/>
    </location>
</feature>
<dbReference type="RefSeq" id="WP_109093403.1">
    <property type="nucleotide sequence ID" value="NZ_CAMELQ010000001.1"/>
</dbReference>
<dbReference type="HAMAP" id="MF_01807">
    <property type="entry name" value="Recomb_XerD"/>
    <property type="match status" value="1"/>
</dbReference>
<proteinExistence type="inferred from homology"/>
<feature type="active site" evidence="11">
    <location>
        <position position="279"/>
    </location>
</feature>
<evidence type="ECO:0000259" key="13">
    <source>
        <dbReference type="PROSITE" id="PS51900"/>
    </source>
</evidence>
<gene>
    <name evidence="11 14" type="primary">xerD</name>
    <name evidence="14" type="ORF">DD236_05560</name>
</gene>
<dbReference type="Gene3D" id="1.10.150.130">
    <property type="match status" value="1"/>
</dbReference>
<dbReference type="Pfam" id="PF00589">
    <property type="entry name" value="Phage_integrase"/>
    <property type="match status" value="1"/>
</dbReference>
<dbReference type="Pfam" id="PF02899">
    <property type="entry name" value="Phage_int_SAM_1"/>
    <property type="match status" value="1"/>
</dbReference>
<dbReference type="InterPro" id="IPR050090">
    <property type="entry name" value="Tyrosine_recombinase_XerCD"/>
</dbReference>
<dbReference type="Gene3D" id="1.10.443.10">
    <property type="entry name" value="Intergrase catalytic core"/>
    <property type="match status" value="1"/>
</dbReference>
<dbReference type="InterPro" id="IPR010998">
    <property type="entry name" value="Integrase_recombinase_N"/>
</dbReference>
<dbReference type="NCBIfam" id="TIGR02225">
    <property type="entry name" value="recomb_XerD"/>
    <property type="match status" value="1"/>
</dbReference>
<comment type="caution">
    <text evidence="14">The sequence shown here is derived from an EMBL/GenBank/DDBJ whole genome shotgun (WGS) entry which is preliminary data.</text>
</comment>
<dbReference type="HAMAP" id="MF_01808">
    <property type="entry name" value="Recomb_XerC_XerD"/>
    <property type="match status" value="1"/>
</dbReference>
<evidence type="ECO:0000259" key="12">
    <source>
        <dbReference type="PROSITE" id="PS51898"/>
    </source>
</evidence>
<dbReference type="PROSITE" id="PS51900">
    <property type="entry name" value="CB"/>
    <property type="match status" value="1"/>
</dbReference>
<keyword evidence="5 11" id="KW-0132">Cell division</keyword>
<evidence type="ECO:0000256" key="11">
    <source>
        <dbReference type="HAMAP-Rule" id="MF_01807"/>
    </source>
</evidence>
<dbReference type="NCBIfam" id="NF001399">
    <property type="entry name" value="PRK00283.1"/>
    <property type="match status" value="1"/>
</dbReference>
<feature type="active site" evidence="11">
    <location>
        <position position="181"/>
    </location>
</feature>
<evidence type="ECO:0000313" key="15">
    <source>
        <dbReference type="Proteomes" id="UP000245283"/>
    </source>
</evidence>
<evidence type="ECO:0000256" key="10">
    <source>
        <dbReference type="ARBA" id="ARBA00023306"/>
    </source>
</evidence>
<evidence type="ECO:0000256" key="2">
    <source>
        <dbReference type="ARBA" id="ARBA00010450"/>
    </source>
</evidence>
<dbReference type="GO" id="GO:0005737">
    <property type="term" value="C:cytoplasm"/>
    <property type="evidence" value="ECO:0007669"/>
    <property type="project" value="UniProtKB-SubCell"/>
</dbReference>
<dbReference type="GO" id="GO:0003677">
    <property type="term" value="F:DNA binding"/>
    <property type="evidence" value="ECO:0007669"/>
    <property type="project" value="UniProtKB-UniRule"/>
</dbReference>
<feature type="active site" evidence="11">
    <location>
        <position position="256"/>
    </location>
</feature>
<dbReference type="PANTHER" id="PTHR30349:SF81">
    <property type="entry name" value="TYROSINE RECOMBINASE XERC"/>
    <property type="match status" value="1"/>
</dbReference>
<dbReference type="CDD" id="cd00798">
    <property type="entry name" value="INT_XerDC_C"/>
    <property type="match status" value="1"/>
</dbReference>
<dbReference type="OrthoDB" id="9801717at2"/>
<evidence type="ECO:0000256" key="8">
    <source>
        <dbReference type="ARBA" id="ARBA00023125"/>
    </source>
</evidence>
<accession>A0A2V1K7M0</accession>
<dbReference type="InterPro" id="IPR004107">
    <property type="entry name" value="Integrase_SAM-like_N"/>
</dbReference>
<keyword evidence="10 11" id="KW-0131">Cell cycle</keyword>
<dbReference type="EMBL" id="QETB01000003">
    <property type="protein sequence ID" value="PWF26331.1"/>
    <property type="molecule type" value="Genomic_DNA"/>
</dbReference>
<comment type="function">
    <text evidence="11">Site-specific tyrosine recombinase, which acts by catalyzing the cutting and rejoining of the recombining DNA molecules. The XerC-XerD complex is essential to convert dimers of the bacterial chromosome into monomers to permit their segregation at cell division. It also contributes to the segregational stability of plasmids.</text>
</comment>
<dbReference type="AlphaFoldDB" id="A0A2V1K7M0"/>
<keyword evidence="8 11" id="KW-0238">DNA-binding</keyword>
<feature type="active site" evidence="11">
    <location>
        <position position="157"/>
    </location>
</feature>
<comment type="subunit">
    <text evidence="11">Forms a cyclic heterotetrameric complex composed of two molecules of XerC and two molecules of XerD.</text>
</comment>
<dbReference type="InterPro" id="IPR013762">
    <property type="entry name" value="Integrase-like_cat_sf"/>
</dbReference>
<dbReference type="GO" id="GO:0051301">
    <property type="term" value="P:cell division"/>
    <property type="evidence" value="ECO:0007669"/>
    <property type="project" value="UniProtKB-KW"/>
</dbReference>
<dbReference type="GO" id="GO:0007059">
    <property type="term" value="P:chromosome segregation"/>
    <property type="evidence" value="ECO:0007669"/>
    <property type="project" value="UniProtKB-UniRule"/>
</dbReference>
<keyword evidence="15" id="KW-1185">Reference proteome</keyword>
<evidence type="ECO:0000256" key="6">
    <source>
        <dbReference type="ARBA" id="ARBA00022829"/>
    </source>
</evidence>
<feature type="active site" evidence="11">
    <location>
        <position position="253"/>
    </location>
</feature>
<dbReference type="Proteomes" id="UP000245283">
    <property type="component" value="Unassembled WGS sequence"/>
</dbReference>
<keyword evidence="4 11" id="KW-0963">Cytoplasm</keyword>
<dbReference type="InterPro" id="IPR011010">
    <property type="entry name" value="DNA_brk_join_enz"/>
</dbReference>
<reference evidence="15" key="1">
    <citation type="submission" date="2018-05" db="EMBL/GenBank/DDBJ databases">
        <authorList>
            <person name="Li Y."/>
        </authorList>
    </citation>
    <scope>NUCLEOTIDE SEQUENCE [LARGE SCALE GENOMIC DNA]</scope>
    <source>
        <strain evidence="15">sk1b4</strain>
    </source>
</reference>
<dbReference type="PROSITE" id="PS51898">
    <property type="entry name" value="TYR_RECOMBINASE"/>
    <property type="match status" value="1"/>
</dbReference>
<dbReference type="InterPro" id="IPR044068">
    <property type="entry name" value="CB"/>
</dbReference>
<comment type="subcellular location">
    <subcellularLocation>
        <location evidence="1 11">Cytoplasm</location>
    </subcellularLocation>
</comment>
<keyword evidence="9 11" id="KW-0233">DNA recombination</keyword>
<sequence length="312" mass="33637">MVTIPKIPGDSQISRLMRQFINHLTVERSLSVNTLAAYSRDLGKYLGHLGARGVTEAADVTSEDVASFPEYLEGMATSSIARSLISVRAFHKFAFEEGATPSDPAADVQPPKIPSRLPHALTVREISALIDAAGMGDGPIPLRDRALVEVLYGTGARISEAIGLTMDDVDLDGRTIRLYGKGRKERILPLGTYAADAISAYITRARPDLARRGTGAKELFLNQRGRPLSRQSAWGVIQAAAGAAKLSVHVSPHSLRHSFATHLLEGGADVRVVQEMLGHSSVTTTQIYTHVSRETVKEVYAGAHPRAQTPMV</sequence>
<evidence type="ECO:0000256" key="4">
    <source>
        <dbReference type="ARBA" id="ARBA00022490"/>
    </source>
</evidence>
<organism evidence="14 15">
    <name type="scientific">Ancrocorticia populi</name>
    <dbReference type="NCBI Taxonomy" id="2175228"/>
    <lineage>
        <taxon>Bacteria</taxon>
        <taxon>Bacillati</taxon>
        <taxon>Actinomycetota</taxon>
        <taxon>Actinomycetes</taxon>
        <taxon>Actinomycetales</taxon>
        <taxon>Actinomycetaceae</taxon>
        <taxon>Ancrocorticia</taxon>
    </lineage>
</organism>
<feature type="domain" description="Tyr recombinase" evidence="12">
    <location>
        <begin position="116"/>
        <end position="301"/>
    </location>
</feature>
<evidence type="ECO:0000313" key="14">
    <source>
        <dbReference type="EMBL" id="PWF26331.1"/>
    </source>
</evidence>
<evidence type="ECO:0000256" key="7">
    <source>
        <dbReference type="ARBA" id="ARBA00022908"/>
    </source>
</evidence>
<keyword evidence="6 11" id="KW-0159">Chromosome partition</keyword>
<dbReference type="PANTHER" id="PTHR30349">
    <property type="entry name" value="PHAGE INTEGRASE-RELATED"/>
    <property type="match status" value="1"/>
</dbReference>